<dbReference type="CDD" id="cd00112">
    <property type="entry name" value="LDLa"/>
    <property type="match status" value="3"/>
</dbReference>
<comment type="caution">
    <text evidence="7">Lacks conserved residue(s) required for the propagation of feature annotation.</text>
</comment>
<accession>A0A9J7MWL2</accession>
<dbReference type="RefSeq" id="XP_035681466.1">
    <property type="nucleotide sequence ID" value="XM_035825573.1"/>
</dbReference>
<reference evidence="8" key="1">
    <citation type="journal article" date="2020" name="Nat. Ecol. Evol.">
        <title>Deeply conserved synteny resolves early events in vertebrate evolution.</title>
        <authorList>
            <person name="Simakov O."/>
            <person name="Marletaz F."/>
            <person name="Yue J.X."/>
            <person name="O'Connell B."/>
            <person name="Jenkins J."/>
            <person name="Brandt A."/>
            <person name="Calef R."/>
            <person name="Tung C.H."/>
            <person name="Huang T.K."/>
            <person name="Schmutz J."/>
            <person name="Satoh N."/>
            <person name="Yu J.K."/>
            <person name="Putnam N.H."/>
            <person name="Green R.E."/>
            <person name="Rokhsar D.S."/>
        </authorList>
    </citation>
    <scope>NUCLEOTIDE SEQUENCE [LARGE SCALE GENOMIC DNA]</scope>
    <source>
        <strain evidence="8">S238N-H82</strain>
    </source>
</reference>
<dbReference type="GO" id="GO:0005886">
    <property type="term" value="C:plasma membrane"/>
    <property type="evidence" value="ECO:0000318"/>
    <property type="project" value="GO_Central"/>
</dbReference>
<feature type="disulfide bond" evidence="7">
    <location>
        <begin position="89"/>
        <end position="104"/>
    </location>
</feature>
<evidence type="ECO:0000256" key="3">
    <source>
        <dbReference type="ARBA" id="ARBA00022737"/>
    </source>
</evidence>
<protein>
    <submittedName>
        <fullName evidence="9">LDL receptor repeat-containing protein egg-1-like</fullName>
    </submittedName>
</protein>
<dbReference type="InterPro" id="IPR050685">
    <property type="entry name" value="LDLR"/>
</dbReference>
<feature type="disulfide bond" evidence="7">
    <location>
        <begin position="133"/>
        <end position="148"/>
    </location>
</feature>
<gene>
    <name evidence="9" type="primary">LOC118419224</name>
</gene>
<evidence type="ECO:0000256" key="7">
    <source>
        <dbReference type="PROSITE-ProRule" id="PRU00124"/>
    </source>
</evidence>
<dbReference type="PROSITE" id="PS50068">
    <property type="entry name" value="LDLRA_2"/>
    <property type="match status" value="5"/>
</dbReference>
<dbReference type="Proteomes" id="UP000001554">
    <property type="component" value="Chromosome 7"/>
</dbReference>
<dbReference type="OMA" id="HCESIGG"/>
<reference evidence="9" key="2">
    <citation type="submission" date="2025-08" db="UniProtKB">
        <authorList>
            <consortium name="RefSeq"/>
        </authorList>
    </citation>
    <scope>IDENTIFICATION</scope>
    <source>
        <strain evidence="9">S238N-H82</strain>
        <tissue evidence="9">Testes</tissue>
    </source>
</reference>
<dbReference type="InterPro" id="IPR002172">
    <property type="entry name" value="LDrepeatLR_classA_rpt"/>
</dbReference>
<feature type="disulfide bond" evidence="7">
    <location>
        <begin position="234"/>
        <end position="249"/>
    </location>
</feature>
<dbReference type="InterPro" id="IPR036055">
    <property type="entry name" value="LDL_receptor-like_sf"/>
</dbReference>
<dbReference type="Pfam" id="PF00057">
    <property type="entry name" value="Ldl_recept_a"/>
    <property type="match status" value="3"/>
</dbReference>
<dbReference type="GO" id="GO:0016192">
    <property type="term" value="P:vesicle-mediated transport"/>
    <property type="evidence" value="ECO:0007669"/>
    <property type="project" value="UniProtKB-ARBA"/>
</dbReference>
<evidence type="ECO:0000313" key="8">
    <source>
        <dbReference type="Proteomes" id="UP000001554"/>
    </source>
</evidence>
<dbReference type="PANTHER" id="PTHR24270:SF62">
    <property type="entry name" value="LOW-DENSITY LIPOPROTEIN RECEPTOR-RELATED PROTEIN 2"/>
    <property type="match status" value="1"/>
</dbReference>
<dbReference type="SUPFAM" id="SSF57424">
    <property type="entry name" value="LDL receptor-like module"/>
    <property type="match status" value="3"/>
</dbReference>
<dbReference type="PRINTS" id="PR00261">
    <property type="entry name" value="LDLRECEPTOR"/>
</dbReference>
<evidence type="ECO:0000256" key="1">
    <source>
        <dbReference type="ARBA" id="ARBA00004167"/>
    </source>
</evidence>
<dbReference type="PANTHER" id="PTHR24270">
    <property type="entry name" value="LOW-DENSITY LIPOPROTEIN RECEPTOR-RELATED"/>
    <property type="match status" value="1"/>
</dbReference>
<evidence type="ECO:0000313" key="9">
    <source>
        <dbReference type="RefSeq" id="XP_035681466.1"/>
    </source>
</evidence>
<name>A0A9J7MWL2_BRAFL</name>
<keyword evidence="2" id="KW-0812">Transmembrane</keyword>
<feature type="disulfide bond" evidence="7">
    <location>
        <begin position="43"/>
        <end position="58"/>
    </location>
</feature>
<dbReference type="SMART" id="SM00192">
    <property type="entry name" value="LDLa"/>
    <property type="match status" value="7"/>
</dbReference>
<evidence type="ECO:0000256" key="4">
    <source>
        <dbReference type="ARBA" id="ARBA00022989"/>
    </source>
</evidence>
<evidence type="ECO:0000256" key="2">
    <source>
        <dbReference type="ARBA" id="ARBA00022692"/>
    </source>
</evidence>
<keyword evidence="4" id="KW-1133">Transmembrane helix</keyword>
<organism evidence="8 9">
    <name type="scientific">Branchiostoma floridae</name>
    <name type="common">Florida lancelet</name>
    <name type="synonym">Amphioxus</name>
    <dbReference type="NCBI Taxonomy" id="7739"/>
    <lineage>
        <taxon>Eukaryota</taxon>
        <taxon>Metazoa</taxon>
        <taxon>Chordata</taxon>
        <taxon>Cephalochordata</taxon>
        <taxon>Leptocardii</taxon>
        <taxon>Amphioxiformes</taxon>
        <taxon>Branchiostomatidae</taxon>
        <taxon>Branchiostoma</taxon>
    </lineage>
</organism>
<dbReference type="KEGG" id="bfo:118419224"/>
<comment type="subcellular location">
    <subcellularLocation>
        <location evidence="1">Membrane</location>
        <topology evidence="1">Single-pass membrane protein</topology>
    </subcellularLocation>
</comment>
<keyword evidence="5" id="KW-0472">Membrane</keyword>
<proteinExistence type="predicted"/>
<evidence type="ECO:0000256" key="6">
    <source>
        <dbReference type="ARBA" id="ARBA00023157"/>
    </source>
</evidence>
<keyword evidence="3" id="KW-0677">Repeat</keyword>
<dbReference type="AlphaFoldDB" id="A0A9J7MWL2"/>
<dbReference type="OrthoDB" id="10072090at2759"/>
<dbReference type="GeneID" id="118419224"/>
<keyword evidence="8" id="KW-1185">Reference proteome</keyword>
<dbReference type="Gene3D" id="4.10.400.10">
    <property type="entry name" value="Low-density Lipoprotein Receptor"/>
    <property type="match status" value="3"/>
</dbReference>
<keyword evidence="6 7" id="KW-1015">Disulfide bond</keyword>
<evidence type="ECO:0000256" key="5">
    <source>
        <dbReference type="ARBA" id="ARBA00023136"/>
    </source>
</evidence>
<sequence length="473" mass="53295">MYVVFWSWLLYSCIKDSERGSFLRRDLVQCRDLKGCVKITKVCDGKRDCSDGSDEIRCDEFCSLHGSFGDTAFWKCRDSPGCVKGEFLCDGIPDCDDGSDEDNCDDLCESIGYWSCRTSLPPFPKCISGQQRCDGLADCRDYSDEMGCGYCGYYWIPLFDIAPFTSRQAIDKIAVEHVGCIDVDDVCDGGINFFHHAGIHDETDCTQGLPHPCFRPFGWKCPGENTCLLEENVCDTVFECFNEEDEKNCDAHCESIGGWRCQCEQLTQCYVPEDICDGVHRCQMYTTRTHDVTEQYTCIDDEINCEQRCETAGGLYCPLSGECVELDRVCDGVADCTSWIFSTYTPPHDEIGCGSCTVVWETMGVYVEDALVDYNYPYAREVGIRNYTCSTGECTTSFFFCDDLNAVGCSNWEDEQGCVSTTCMDTMQEYGTYKQISIAQYCDGKEDCRTGADERPRKCGKKSLFYTKCLPIC</sequence>